<organism evidence="1 2">
    <name type="scientific">Portunus trituberculatus</name>
    <name type="common">Swimming crab</name>
    <name type="synonym">Neptunus trituberculatus</name>
    <dbReference type="NCBI Taxonomy" id="210409"/>
    <lineage>
        <taxon>Eukaryota</taxon>
        <taxon>Metazoa</taxon>
        <taxon>Ecdysozoa</taxon>
        <taxon>Arthropoda</taxon>
        <taxon>Crustacea</taxon>
        <taxon>Multicrustacea</taxon>
        <taxon>Malacostraca</taxon>
        <taxon>Eumalacostraca</taxon>
        <taxon>Eucarida</taxon>
        <taxon>Decapoda</taxon>
        <taxon>Pleocyemata</taxon>
        <taxon>Brachyura</taxon>
        <taxon>Eubrachyura</taxon>
        <taxon>Portunoidea</taxon>
        <taxon>Portunidae</taxon>
        <taxon>Portuninae</taxon>
        <taxon>Portunus</taxon>
    </lineage>
</organism>
<keyword evidence="2" id="KW-1185">Reference proteome</keyword>
<protein>
    <submittedName>
        <fullName evidence="1">Uncharacterized protein</fullName>
    </submittedName>
</protein>
<dbReference type="EMBL" id="VSRR010002804">
    <property type="protein sequence ID" value="MPC33312.1"/>
    <property type="molecule type" value="Genomic_DNA"/>
</dbReference>
<dbReference type="Proteomes" id="UP000324222">
    <property type="component" value="Unassembled WGS sequence"/>
</dbReference>
<sequence>METEVKRHASEDIRTQHPSHRVRCEGICFILSHLFHLNMASFSLCDELTRHRKGHSYYVNLSSPLSQSSVCPVPIKREREGAIEYN</sequence>
<reference evidence="1 2" key="1">
    <citation type="submission" date="2019-05" db="EMBL/GenBank/DDBJ databases">
        <title>Another draft genome of Portunus trituberculatus and its Hox gene families provides insights of decapod evolution.</title>
        <authorList>
            <person name="Jeong J.-H."/>
            <person name="Song I."/>
            <person name="Kim S."/>
            <person name="Choi T."/>
            <person name="Kim D."/>
            <person name="Ryu S."/>
            <person name="Kim W."/>
        </authorList>
    </citation>
    <scope>NUCLEOTIDE SEQUENCE [LARGE SCALE GENOMIC DNA]</scope>
    <source>
        <tissue evidence="1">Muscle</tissue>
    </source>
</reference>
<evidence type="ECO:0000313" key="2">
    <source>
        <dbReference type="Proteomes" id="UP000324222"/>
    </source>
</evidence>
<comment type="caution">
    <text evidence="1">The sequence shown here is derived from an EMBL/GenBank/DDBJ whole genome shotgun (WGS) entry which is preliminary data.</text>
</comment>
<proteinExistence type="predicted"/>
<gene>
    <name evidence="1" type="ORF">E2C01_026655</name>
</gene>
<evidence type="ECO:0000313" key="1">
    <source>
        <dbReference type="EMBL" id="MPC33312.1"/>
    </source>
</evidence>
<name>A0A5B7EGP5_PORTR</name>
<accession>A0A5B7EGP5</accession>
<dbReference type="AlphaFoldDB" id="A0A5B7EGP5"/>